<keyword evidence="3" id="KW-1185">Reference proteome</keyword>
<accession>A0A6G0SVC9</accession>
<dbReference type="Proteomes" id="UP000475862">
    <property type="component" value="Unassembled WGS sequence"/>
</dbReference>
<keyword evidence="1" id="KW-0812">Transmembrane</keyword>
<name>A0A6G0SVC9_APHGL</name>
<dbReference type="AlphaFoldDB" id="A0A6G0SVC9"/>
<sequence>MRSTRMRGTNKTGKGLLNTGVLNRLPFEAHVPDKGVNPLDSACRKHNIAYLKCNNLDIRRKADQILGEKGQERTTGAYSSRKEKIDAHTVMNTMKAKRKIAAKKKRKPNKKNGGMRFISTPRQTGGVIPLVPIFAGLTALGSLMSGGASVYNAIQNSKRKKGSGKGSHWVAFYKNKDKVVYFDKFGNLAPPIELQKYLKGNKIKYNYTNYQNKNTFNCGHLCLNFLQCKNHLNGNTTTLSVHYFPPIDVYDDSEIALLNLQTYNTFPNINETNNHFEIHLENPDRLLNNNKFPACFITLKKGNDLEYLEIEKITFDIGIDQVDFRTTIFSNGTICFNVENSIAPLFGFEKKIMNTTLMVIDHRKCQI</sequence>
<reference evidence="2 3" key="1">
    <citation type="submission" date="2019-08" db="EMBL/GenBank/DDBJ databases">
        <title>The genome of the soybean aphid Biotype 1, its phylome, world population structure and adaptation to the North American continent.</title>
        <authorList>
            <person name="Giordano R."/>
            <person name="Donthu R.K."/>
            <person name="Hernandez A.G."/>
            <person name="Wright C.L."/>
            <person name="Zimin A.V."/>
        </authorList>
    </citation>
    <scope>NUCLEOTIDE SEQUENCE [LARGE SCALE GENOMIC DNA]</scope>
    <source>
        <tissue evidence="2">Whole aphids</tissue>
    </source>
</reference>
<evidence type="ECO:0000313" key="2">
    <source>
        <dbReference type="EMBL" id="KAE9522108.1"/>
    </source>
</evidence>
<evidence type="ECO:0000256" key="1">
    <source>
        <dbReference type="SAM" id="Phobius"/>
    </source>
</evidence>
<evidence type="ECO:0000313" key="3">
    <source>
        <dbReference type="Proteomes" id="UP000475862"/>
    </source>
</evidence>
<keyword evidence="1" id="KW-1133">Transmembrane helix</keyword>
<comment type="caution">
    <text evidence="2">The sequence shown here is derived from an EMBL/GenBank/DDBJ whole genome shotgun (WGS) entry which is preliminary data.</text>
</comment>
<keyword evidence="1" id="KW-0472">Membrane</keyword>
<organism evidence="2 3">
    <name type="scientific">Aphis glycines</name>
    <name type="common">Soybean aphid</name>
    <dbReference type="NCBI Taxonomy" id="307491"/>
    <lineage>
        <taxon>Eukaryota</taxon>
        <taxon>Metazoa</taxon>
        <taxon>Ecdysozoa</taxon>
        <taxon>Arthropoda</taxon>
        <taxon>Hexapoda</taxon>
        <taxon>Insecta</taxon>
        <taxon>Pterygota</taxon>
        <taxon>Neoptera</taxon>
        <taxon>Paraneoptera</taxon>
        <taxon>Hemiptera</taxon>
        <taxon>Sternorrhyncha</taxon>
        <taxon>Aphidomorpha</taxon>
        <taxon>Aphidoidea</taxon>
        <taxon>Aphididae</taxon>
        <taxon>Aphidini</taxon>
        <taxon>Aphis</taxon>
        <taxon>Aphis</taxon>
    </lineage>
</organism>
<dbReference type="EMBL" id="VYZN01001605">
    <property type="protein sequence ID" value="KAE9522108.1"/>
    <property type="molecule type" value="Genomic_DNA"/>
</dbReference>
<proteinExistence type="predicted"/>
<gene>
    <name evidence="2" type="ORF">AGLY_017496</name>
</gene>
<protein>
    <submittedName>
        <fullName evidence="2">Uncharacterized protein</fullName>
    </submittedName>
</protein>
<dbReference type="OrthoDB" id="6767358at2759"/>
<feature type="transmembrane region" description="Helical" evidence="1">
    <location>
        <begin position="126"/>
        <end position="151"/>
    </location>
</feature>